<sequence>MNSFISILSSFKWFTEIQITLFVLNACLLIWYLIPHKKKFKIIDYLPSVGMIIASVGIFLGDKSLLGISLYFLTIVLFLSTLKNLFKHKNKEDKLFLRVIKSILSLVGMGIMTIALMSAGQLRYNPKSDFSEKTYSESFHLLNERMKKEYPFGQLKKVDWDDLENKYLPLMKKAEETKNQSLYYKTLRDYLYSFRDSHIEIVNDDLFTNNPIFKDEVGGGFGISTIKLDDGKVMVSDLIKDSPADRNGIKLGAEIVSWGNESAKEVYENITWSEVAMTTKNDQNYYKGRFMARAKNGENVSIKFKNPNEENVQEKVVTAYDDNFESLKRTRVKPKESQSPIESKILENNYGYIKIRYFLSNDKVKDPVEFFSNELKSFHDKNVKGIIIDLRDNPGGEDEMVVGMASQLADENRLYEYVSYYNHNTKKFEINNEETYKIKAKNPSYKGNIAVLINNRTISSGEGLPLALKGMKNVNIIGFSSTNGSFGVVTSPIKVKMPEGYNIQIPDGRSLDQYKKVQVDTDANGNGGVSPDSLIPLNEDTFFKKYVDKKDVEMEYAIKYLDKN</sequence>
<dbReference type="AlphaFoldDB" id="A0A6G8AWM6"/>
<dbReference type="EMBL" id="CP049887">
    <property type="protein sequence ID" value="QIL49417.1"/>
    <property type="molecule type" value="Genomic_DNA"/>
</dbReference>
<dbReference type="InterPro" id="IPR029045">
    <property type="entry name" value="ClpP/crotonase-like_dom_sf"/>
</dbReference>
<evidence type="ECO:0000313" key="4">
    <source>
        <dbReference type="EMBL" id="QIL49417.1"/>
    </source>
</evidence>
<dbReference type="GO" id="GO:0006508">
    <property type="term" value="P:proteolysis"/>
    <property type="evidence" value="ECO:0007669"/>
    <property type="project" value="InterPro"/>
</dbReference>
<evidence type="ECO:0008006" key="6">
    <source>
        <dbReference type="Google" id="ProtNLM"/>
    </source>
</evidence>
<dbReference type="SMART" id="SM00228">
    <property type="entry name" value="PDZ"/>
    <property type="match status" value="1"/>
</dbReference>
<organism evidence="4 5">
    <name type="scientific">Vagococcus hydrophili</name>
    <dbReference type="NCBI Taxonomy" id="2714947"/>
    <lineage>
        <taxon>Bacteria</taxon>
        <taxon>Bacillati</taxon>
        <taxon>Bacillota</taxon>
        <taxon>Bacilli</taxon>
        <taxon>Lactobacillales</taxon>
        <taxon>Enterococcaceae</taxon>
        <taxon>Vagococcus</taxon>
    </lineage>
</organism>
<feature type="transmembrane region" description="Helical" evidence="1">
    <location>
        <begin position="66"/>
        <end position="86"/>
    </location>
</feature>
<dbReference type="PANTHER" id="PTHR32060:SF22">
    <property type="entry name" value="CARBOXYL-TERMINAL-PROCESSING PEPTIDASE 3, CHLOROPLASTIC"/>
    <property type="match status" value="1"/>
</dbReference>
<dbReference type="CDD" id="cd00136">
    <property type="entry name" value="PDZ_canonical"/>
    <property type="match status" value="1"/>
</dbReference>
<dbReference type="InterPro" id="IPR005151">
    <property type="entry name" value="Tail-specific_protease"/>
</dbReference>
<name>A0A6G8AWM6_9ENTE</name>
<evidence type="ECO:0000259" key="2">
    <source>
        <dbReference type="SMART" id="SM00228"/>
    </source>
</evidence>
<dbReference type="RefSeq" id="WP_166035695.1">
    <property type="nucleotide sequence ID" value="NZ_CP049887.1"/>
</dbReference>
<accession>A0A6G8AWM6</accession>
<feature type="transmembrane region" description="Helical" evidence="1">
    <location>
        <begin position="42"/>
        <end position="60"/>
    </location>
</feature>
<dbReference type="Gene3D" id="3.90.226.10">
    <property type="entry name" value="2-enoyl-CoA Hydratase, Chain A, domain 1"/>
    <property type="match status" value="1"/>
</dbReference>
<gene>
    <name evidence="4" type="ORF">G7082_13375</name>
</gene>
<evidence type="ECO:0000256" key="1">
    <source>
        <dbReference type="SAM" id="Phobius"/>
    </source>
</evidence>
<feature type="transmembrane region" description="Helical" evidence="1">
    <location>
        <begin position="95"/>
        <end position="117"/>
    </location>
</feature>
<dbReference type="Gene3D" id="2.30.42.10">
    <property type="match status" value="1"/>
</dbReference>
<proteinExistence type="predicted"/>
<reference evidence="4 5" key="1">
    <citation type="submission" date="2020-03" db="EMBL/GenBank/DDBJ databases">
        <title>Vagococcus sp. nov., isolated from beetles.</title>
        <authorList>
            <person name="Hyun D.-W."/>
            <person name="Bae J.-W."/>
        </authorList>
    </citation>
    <scope>NUCLEOTIDE SEQUENCE [LARGE SCALE GENOMIC DNA]</scope>
    <source>
        <strain evidence="4 5">HDW17B</strain>
    </source>
</reference>
<dbReference type="Proteomes" id="UP000501747">
    <property type="component" value="Chromosome"/>
</dbReference>
<dbReference type="SUPFAM" id="SSF52096">
    <property type="entry name" value="ClpP/crotonase"/>
    <property type="match status" value="1"/>
</dbReference>
<dbReference type="Pfam" id="PF03572">
    <property type="entry name" value="Peptidase_S41"/>
    <property type="match status" value="1"/>
</dbReference>
<dbReference type="Gene3D" id="3.30.750.44">
    <property type="match status" value="1"/>
</dbReference>
<feature type="transmembrane region" description="Helical" evidence="1">
    <location>
        <begin position="17"/>
        <end position="35"/>
    </location>
</feature>
<feature type="domain" description="Tail specific protease" evidence="3">
    <location>
        <begin position="322"/>
        <end position="536"/>
    </location>
</feature>
<protein>
    <recommendedName>
        <fullName evidence="6">Tail specific protease domain-containing protein</fullName>
    </recommendedName>
</protein>
<keyword evidence="5" id="KW-1185">Reference proteome</keyword>
<dbReference type="InterPro" id="IPR001478">
    <property type="entry name" value="PDZ"/>
</dbReference>
<dbReference type="GO" id="GO:0004175">
    <property type="term" value="F:endopeptidase activity"/>
    <property type="evidence" value="ECO:0007669"/>
    <property type="project" value="TreeGrafter"/>
</dbReference>
<keyword evidence="1" id="KW-0812">Transmembrane</keyword>
<dbReference type="SMART" id="SM00245">
    <property type="entry name" value="TSPc"/>
    <property type="match status" value="1"/>
</dbReference>
<dbReference type="KEGG" id="vhy:G7082_13375"/>
<keyword evidence="1" id="KW-0472">Membrane</keyword>
<feature type="domain" description="PDZ" evidence="2">
    <location>
        <begin position="219"/>
        <end position="296"/>
    </location>
</feature>
<dbReference type="InterPro" id="IPR036034">
    <property type="entry name" value="PDZ_sf"/>
</dbReference>
<dbReference type="GO" id="GO:0008236">
    <property type="term" value="F:serine-type peptidase activity"/>
    <property type="evidence" value="ECO:0007669"/>
    <property type="project" value="InterPro"/>
</dbReference>
<evidence type="ECO:0000259" key="3">
    <source>
        <dbReference type="SMART" id="SM00245"/>
    </source>
</evidence>
<evidence type="ECO:0000313" key="5">
    <source>
        <dbReference type="Proteomes" id="UP000501747"/>
    </source>
</evidence>
<dbReference type="PANTHER" id="PTHR32060">
    <property type="entry name" value="TAIL-SPECIFIC PROTEASE"/>
    <property type="match status" value="1"/>
</dbReference>
<keyword evidence="1" id="KW-1133">Transmembrane helix</keyword>